<dbReference type="EMBL" id="UGOY01000001">
    <property type="protein sequence ID" value="STY24066.1"/>
    <property type="molecule type" value="Genomic_DNA"/>
</dbReference>
<dbReference type="Proteomes" id="UP000255110">
    <property type="component" value="Unassembled WGS sequence"/>
</dbReference>
<evidence type="ECO:0000256" key="1">
    <source>
        <dbReference type="SAM" id="MobiDB-lite"/>
    </source>
</evidence>
<feature type="region of interest" description="Disordered" evidence="1">
    <location>
        <begin position="1"/>
        <end position="45"/>
    </location>
</feature>
<accession>A0A378LB45</accession>
<reference evidence="2 4" key="1">
    <citation type="submission" date="2015-11" db="EMBL/GenBank/DDBJ databases">
        <title>Genomic analysis of 38 Legionella species identifies large and diverse effector repertoires.</title>
        <authorList>
            <person name="Burstein D."/>
            <person name="Amaro F."/>
            <person name="Zusman T."/>
            <person name="Lifshitz Z."/>
            <person name="Cohen O."/>
            <person name="Gilbert J.A."/>
            <person name="Pupko T."/>
            <person name="Shuman H.A."/>
            <person name="Segal G."/>
        </authorList>
    </citation>
    <scope>NUCLEOTIDE SEQUENCE [LARGE SCALE GENOMIC DNA]</scope>
    <source>
        <strain evidence="2 4">SC-18-C9</strain>
    </source>
</reference>
<dbReference type="Proteomes" id="UP000054820">
    <property type="component" value="Unassembled WGS sequence"/>
</dbReference>
<dbReference type="AlphaFoldDB" id="A0A378LB45"/>
<feature type="compositionally biased region" description="Basic and acidic residues" evidence="1">
    <location>
        <begin position="11"/>
        <end position="31"/>
    </location>
</feature>
<evidence type="ECO:0000313" key="4">
    <source>
        <dbReference type="Proteomes" id="UP000054820"/>
    </source>
</evidence>
<keyword evidence="4" id="KW-1185">Reference proteome</keyword>
<protein>
    <submittedName>
        <fullName evidence="3">Uncharacterized protein</fullName>
    </submittedName>
</protein>
<dbReference type="OrthoDB" id="5653457at2"/>
<dbReference type="EMBL" id="LNYZ01000042">
    <property type="protein sequence ID" value="KTD70332.1"/>
    <property type="molecule type" value="Genomic_DNA"/>
</dbReference>
<evidence type="ECO:0000313" key="2">
    <source>
        <dbReference type="EMBL" id="KTD70332.1"/>
    </source>
</evidence>
<dbReference type="RefSeq" id="WP_058478764.1">
    <property type="nucleotide sequence ID" value="NZ_CAAAIO010000009.1"/>
</dbReference>
<evidence type="ECO:0000313" key="3">
    <source>
        <dbReference type="EMBL" id="STY24066.1"/>
    </source>
</evidence>
<proteinExistence type="predicted"/>
<name>A0A378LB45_9GAMM</name>
<gene>
    <name evidence="2" type="ORF">Lstg_3334</name>
    <name evidence="3" type="ORF">NCTC11991_02682</name>
</gene>
<evidence type="ECO:0000313" key="5">
    <source>
        <dbReference type="Proteomes" id="UP000255110"/>
    </source>
</evidence>
<organism evidence="3 5">
    <name type="scientific">Legionella steigerwaltii</name>
    <dbReference type="NCBI Taxonomy" id="460"/>
    <lineage>
        <taxon>Bacteria</taxon>
        <taxon>Pseudomonadati</taxon>
        <taxon>Pseudomonadota</taxon>
        <taxon>Gammaproteobacteria</taxon>
        <taxon>Legionellales</taxon>
        <taxon>Legionellaceae</taxon>
        <taxon>Legionella</taxon>
    </lineage>
</organism>
<reference evidence="3 5" key="2">
    <citation type="submission" date="2018-06" db="EMBL/GenBank/DDBJ databases">
        <authorList>
            <consortium name="Pathogen Informatics"/>
            <person name="Doyle S."/>
        </authorList>
    </citation>
    <scope>NUCLEOTIDE SEQUENCE [LARGE SCALE GENOMIC DNA]</scope>
    <source>
        <strain evidence="3 5">NCTC11991</strain>
    </source>
</reference>
<sequence length="216" mass="24739">MKAFKGLFKKKPADNKKGEPTNEMSSSRDEVPPTSNPLFSAPQPSDFFSHPDMKDLAQVGKTKALGYLPLDVIRAAGFESFQVSQLLKKRGLKFFIIPNPTDEEMYAYNPDKNKYIHMADNREYKVIPKGGFLSIRSGALVAYDEKAVNDFLKENEDLINEENSNEPNPENHWPLVAEDFVNMLFRKKAESEKMNYFVHQVFEKMPEQSKLNPTLK</sequence>